<dbReference type="Gene3D" id="3.40.50.2300">
    <property type="match status" value="2"/>
</dbReference>
<evidence type="ECO:0000256" key="1">
    <source>
        <dbReference type="ARBA" id="ARBA00008201"/>
    </source>
</evidence>
<dbReference type="InterPro" id="IPR014811">
    <property type="entry name" value="ArgoL1"/>
</dbReference>
<dbReference type="EMBL" id="VAHF01000001">
    <property type="protein sequence ID" value="TXG74261.1"/>
    <property type="molecule type" value="Genomic_DNA"/>
</dbReference>
<dbReference type="Gene3D" id="3.30.420.10">
    <property type="entry name" value="Ribonuclease H-like superfamily/Ribonuclease H"/>
    <property type="match status" value="2"/>
</dbReference>
<feature type="domain" description="Piwi" evidence="5">
    <location>
        <begin position="193"/>
        <end position="220"/>
    </location>
</feature>
<dbReference type="Pfam" id="PF16487">
    <property type="entry name" value="ArgoMid"/>
    <property type="match status" value="1"/>
</dbReference>
<feature type="domain" description="Piwi" evidence="5">
    <location>
        <begin position="611"/>
        <end position="921"/>
    </location>
</feature>
<evidence type="ECO:0000256" key="2">
    <source>
        <dbReference type="ARBA" id="ARBA00023158"/>
    </source>
</evidence>
<feature type="compositionally biased region" description="Polar residues" evidence="4">
    <location>
        <begin position="273"/>
        <end position="285"/>
    </location>
</feature>
<dbReference type="InterPro" id="IPR036085">
    <property type="entry name" value="PAZ_dom_sf"/>
</dbReference>
<feature type="region of interest" description="Disordered" evidence="4">
    <location>
        <begin position="925"/>
        <end position="945"/>
    </location>
</feature>
<dbReference type="GO" id="GO:1990904">
    <property type="term" value="C:ribonucleoprotein complex"/>
    <property type="evidence" value="ECO:0007669"/>
    <property type="project" value="UniProtKB-KW"/>
</dbReference>
<evidence type="ECO:0000256" key="3">
    <source>
        <dbReference type="ARBA" id="ARBA00023274"/>
    </source>
</evidence>
<evidence type="ECO:0000259" key="5">
    <source>
        <dbReference type="PROSITE" id="PS50822"/>
    </source>
</evidence>
<dbReference type="Pfam" id="PF08699">
    <property type="entry name" value="ArgoL1"/>
    <property type="match status" value="1"/>
</dbReference>
<dbReference type="Proteomes" id="UP000323000">
    <property type="component" value="Chromosome 1"/>
</dbReference>
<dbReference type="Pfam" id="PF16486">
    <property type="entry name" value="ArgoN"/>
    <property type="match status" value="1"/>
</dbReference>
<dbReference type="SUPFAM" id="SSF101690">
    <property type="entry name" value="PAZ domain"/>
    <property type="match status" value="1"/>
</dbReference>
<accession>A0A5C7IYA4</accession>
<dbReference type="GO" id="GO:0031047">
    <property type="term" value="P:regulatory ncRNA-mediated gene silencing"/>
    <property type="evidence" value="ECO:0007669"/>
    <property type="project" value="UniProtKB-KW"/>
</dbReference>
<evidence type="ECO:0000313" key="6">
    <source>
        <dbReference type="EMBL" id="TXG74261.1"/>
    </source>
</evidence>
<dbReference type="OrthoDB" id="10252740at2759"/>
<reference evidence="7" key="1">
    <citation type="journal article" date="2019" name="Gigascience">
        <title>De novo genome assembly of the endangered Acer yangbiense, a plant species with extremely small populations endemic to Yunnan Province, China.</title>
        <authorList>
            <person name="Yang J."/>
            <person name="Wariss H.M."/>
            <person name="Tao L."/>
            <person name="Zhang R."/>
            <person name="Yun Q."/>
            <person name="Hollingsworth P."/>
            <person name="Dao Z."/>
            <person name="Luo G."/>
            <person name="Guo H."/>
            <person name="Ma Y."/>
            <person name="Sun W."/>
        </authorList>
    </citation>
    <scope>NUCLEOTIDE SEQUENCE [LARGE SCALE GENOMIC DNA]</scope>
    <source>
        <strain evidence="7">cv. Malutang</strain>
    </source>
</reference>
<feature type="compositionally biased region" description="Low complexity" evidence="4">
    <location>
        <begin position="256"/>
        <end position="268"/>
    </location>
</feature>
<keyword evidence="7" id="KW-1185">Reference proteome</keyword>
<comment type="similarity">
    <text evidence="1">Belongs to the argonaute family. Ago subfamily.</text>
</comment>
<feature type="region of interest" description="Disordered" evidence="4">
    <location>
        <begin position="246"/>
        <end position="285"/>
    </location>
</feature>
<evidence type="ECO:0000313" key="7">
    <source>
        <dbReference type="Proteomes" id="UP000323000"/>
    </source>
</evidence>
<dbReference type="InterPro" id="IPR003165">
    <property type="entry name" value="Piwi"/>
</dbReference>
<organism evidence="6 7">
    <name type="scientific">Acer yangbiense</name>
    <dbReference type="NCBI Taxonomy" id="1000413"/>
    <lineage>
        <taxon>Eukaryota</taxon>
        <taxon>Viridiplantae</taxon>
        <taxon>Streptophyta</taxon>
        <taxon>Embryophyta</taxon>
        <taxon>Tracheophyta</taxon>
        <taxon>Spermatophyta</taxon>
        <taxon>Magnoliopsida</taxon>
        <taxon>eudicotyledons</taxon>
        <taxon>Gunneridae</taxon>
        <taxon>Pentapetalae</taxon>
        <taxon>rosids</taxon>
        <taxon>malvids</taxon>
        <taxon>Sapindales</taxon>
        <taxon>Sapindaceae</taxon>
        <taxon>Hippocastanoideae</taxon>
        <taxon>Acereae</taxon>
        <taxon>Acer</taxon>
    </lineage>
</organism>
<dbReference type="InterPro" id="IPR045246">
    <property type="entry name" value="Piwi_ago-like"/>
</dbReference>
<sequence>MKDKRDAVSLLFHLKGRSQLANRIPINDGNKDLYTAGPLPFESEEFKVHFNQRLRSSTYKVTIEAALRLAQLDRVAEHLYRHVMEHHEVMGVNLQKNRAEHRRYYNYNLLMTKLVSKLKDEYFENIALKINLKVGGQNTAGQCKYQKYIQVVAAMDWPDVTKYRGSVSAQPRNQEIIMELFEAFKISNGCFLQKIIFYRDGTGEDQFNQVLRDEVGAIRELSSFNEMSKRSGGRGWNADVAKASSLPQASPPVHYTPPVASTTTAAPAGLPQSAPTPSTVSIYPKNQSMKANGDVVSQLFHLFGKSHLGNRIPAYDGRKSLYTAGPLPFNSETFNFELKQDQIRYSSFKVTIKVAPKPDMYALRQYLERRHLDPPQEVIKVLDIVLKATPFKNNFLDGRSFFTPDLVPMEEGVSGVEYRRGFHQSLRPTQMGLSLNINISARGFYESILVSDFVSKHINSDISVPLSDTDRKKMVLSNEEFGIHVGNELALVDARILPAPMLNYHDNTGRQVIKVDPSLGQWDMSNKKMINGGNVEFWTCVCFSTNDNIDLQQFCEKLLNKCKSKGMEFNLKPVIPIHSANPNKIERDLTYIHIHSTEEIAKCQHGKQLQLFIIILPDATGSYGKIKRVCETKLGVVSQCCRPKQASKLKDEYFDNIALKINLKVGGRNTVLDDAIRRSIPHVYNSPTIIMGAVVTRLGKNSSPSIASVVAAMDWPDVTKYRGSVSAQPHNQKIIEDLYTTKYMEGGMILELIKAFTKSTGSIPQKIIFYRDGVSEDQFNQVLRDEVGAIRKACSKFQPGFAPPIAVIVVQKRHNTRLFPADYQNPDMIDDNSGNILPGTVVDTVICHPKEFDFYLNSHAGRKGTNRPTHYHVLLDENNFTADELQIFTNNLCYTCTRSDSIVPPVYYAHQLAIRARYYIEGGDSPDGGSSSGKGGTSETNLEVKPLPSIKENVKEVMFFC</sequence>
<keyword evidence="2" id="KW-0943">RNA-mediated gene silencing</keyword>
<dbReference type="SUPFAM" id="SSF53098">
    <property type="entry name" value="Ribonuclease H-like"/>
    <property type="match status" value="2"/>
</dbReference>
<evidence type="ECO:0000256" key="4">
    <source>
        <dbReference type="SAM" id="MobiDB-lite"/>
    </source>
</evidence>
<proteinExistence type="inferred from homology"/>
<dbReference type="AlphaFoldDB" id="A0A5C7IYA4"/>
<dbReference type="GO" id="GO:0003676">
    <property type="term" value="F:nucleic acid binding"/>
    <property type="evidence" value="ECO:0007669"/>
    <property type="project" value="InterPro"/>
</dbReference>
<dbReference type="Pfam" id="PF02171">
    <property type="entry name" value="Piwi"/>
    <property type="match status" value="2"/>
</dbReference>
<gene>
    <name evidence="6" type="ORF">EZV62_002840</name>
</gene>
<name>A0A5C7IYA4_9ROSI</name>
<comment type="caution">
    <text evidence="6">The sequence shown here is derived from an EMBL/GenBank/DDBJ whole genome shotgun (WGS) entry which is preliminary data.</text>
</comment>
<dbReference type="PROSITE" id="PS50822">
    <property type="entry name" value="PIWI"/>
    <property type="match status" value="2"/>
</dbReference>
<dbReference type="SMART" id="SM01163">
    <property type="entry name" value="DUF1785"/>
    <property type="match status" value="1"/>
</dbReference>
<dbReference type="PANTHER" id="PTHR22891">
    <property type="entry name" value="EUKARYOTIC TRANSLATION INITIATION FACTOR 2C"/>
    <property type="match status" value="1"/>
</dbReference>
<dbReference type="InterPro" id="IPR012337">
    <property type="entry name" value="RNaseH-like_sf"/>
</dbReference>
<protein>
    <recommendedName>
        <fullName evidence="5">Piwi domain-containing protein</fullName>
    </recommendedName>
</protein>
<dbReference type="SMART" id="SM00950">
    <property type="entry name" value="Piwi"/>
    <property type="match status" value="1"/>
</dbReference>
<dbReference type="FunFam" id="3.40.50.2300:FF:000110">
    <property type="entry name" value="Argonaute 10"/>
    <property type="match status" value="1"/>
</dbReference>
<dbReference type="InterPro" id="IPR032473">
    <property type="entry name" value="Argonaute_Mid_dom"/>
</dbReference>
<dbReference type="CDD" id="cd04657">
    <property type="entry name" value="Piwi_ago-like"/>
    <property type="match status" value="1"/>
</dbReference>
<dbReference type="InterPro" id="IPR032474">
    <property type="entry name" value="Argonaute_N"/>
</dbReference>
<dbReference type="InterPro" id="IPR036397">
    <property type="entry name" value="RNaseH_sf"/>
</dbReference>
<keyword evidence="3" id="KW-0687">Ribonucleoprotein</keyword>